<evidence type="ECO:0000313" key="4">
    <source>
        <dbReference type="EMBL" id="ATH96812.1"/>
    </source>
</evidence>
<gene>
    <name evidence="4" type="ORF">COP05_06735</name>
</gene>
<evidence type="ECO:0000256" key="2">
    <source>
        <dbReference type="SAM" id="MobiDB-lite"/>
    </source>
</evidence>
<dbReference type="InterPro" id="IPR002942">
    <property type="entry name" value="S4_RNA-bd"/>
</dbReference>
<protein>
    <submittedName>
        <fullName evidence="4">RNA-binding protein</fullName>
    </submittedName>
</protein>
<proteinExistence type="predicted"/>
<name>A0ABN5DQA6_9MICO</name>
<dbReference type="SUPFAM" id="SSF55174">
    <property type="entry name" value="Alpha-L RNA-binding motif"/>
    <property type="match status" value="1"/>
</dbReference>
<dbReference type="Pfam" id="PF01479">
    <property type="entry name" value="S4"/>
    <property type="match status" value="1"/>
</dbReference>
<dbReference type="Proteomes" id="UP000815698">
    <property type="component" value="Chromosome"/>
</dbReference>
<accession>A0ABN5DQA6</accession>
<feature type="compositionally biased region" description="Polar residues" evidence="2">
    <location>
        <begin position="137"/>
        <end position="149"/>
    </location>
</feature>
<dbReference type="PROSITE" id="PS50889">
    <property type="entry name" value="S4"/>
    <property type="match status" value="1"/>
</dbReference>
<dbReference type="SMART" id="SM00363">
    <property type="entry name" value="S4"/>
    <property type="match status" value="1"/>
</dbReference>
<dbReference type="CDD" id="cd00165">
    <property type="entry name" value="S4"/>
    <property type="match status" value="1"/>
</dbReference>
<organism evidence="4 5">
    <name type="scientific">Dermabacter jinjuensis</name>
    <dbReference type="NCBI Taxonomy" id="1667168"/>
    <lineage>
        <taxon>Bacteria</taxon>
        <taxon>Bacillati</taxon>
        <taxon>Actinomycetota</taxon>
        <taxon>Actinomycetes</taxon>
        <taxon>Micrococcales</taxon>
        <taxon>Dermabacteraceae</taxon>
        <taxon>Dermabacter</taxon>
    </lineage>
</organism>
<dbReference type="EMBL" id="CP023482">
    <property type="protein sequence ID" value="ATH96812.1"/>
    <property type="molecule type" value="Genomic_DNA"/>
</dbReference>
<sequence>MCESSTVNENKQAGAVSVRLDTWLHAVRLFKTRSLAASAIRASHVRVDGEVVKPSFRLSVGSTVAIRHPGYTNEYVVTQLLSKRVGAPLAREAYTDISVPPPPQLFAAPPRRERGTGRPTKKERRALDRLRGRESQNGRWTTIFDNDES</sequence>
<dbReference type="InterPro" id="IPR036986">
    <property type="entry name" value="S4_RNA-bd_sf"/>
</dbReference>
<feature type="compositionally biased region" description="Basic and acidic residues" evidence="2">
    <location>
        <begin position="125"/>
        <end position="136"/>
    </location>
</feature>
<feature type="region of interest" description="Disordered" evidence="2">
    <location>
        <begin position="95"/>
        <end position="149"/>
    </location>
</feature>
<evidence type="ECO:0000259" key="3">
    <source>
        <dbReference type="SMART" id="SM00363"/>
    </source>
</evidence>
<dbReference type="Gene3D" id="3.10.290.10">
    <property type="entry name" value="RNA-binding S4 domain"/>
    <property type="match status" value="1"/>
</dbReference>
<feature type="domain" description="RNA-binding S4" evidence="3">
    <location>
        <begin position="18"/>
        <end position="83"/>
    </location>
</feature>
<evidence type="ECO:0000313" key="5">
    <source>
        <dbReference type="Proteomes" id="UP000815698"/>
    </source>
</evidence>
<evidence type="ECO:0000256" key="1">
    <source>
        <dbReference type="PROSITE-ProRule" id="PRU00182"/>
    </source>
</evidence>
<keyword evidence="5" id="KW-1185">Reference proteome</keyword>
<keyword evidence="1" id="KW-0694">RNA-binding</keyword>
<reference evidence="4 5" key="1">
    <citation type="journal article" date="2016" name="Int. J. Syst. Evol. Microbiol.">
        <title>Dermabacter jinjuensis sp. nov., a novel species of the genus Dermabacter isolated from a clinical specimen.</title>
        <authorList>
            <person name="Park Y.K."/>
            <person name="Lee K.M."/>
            <person name="Lee W.K."/>
            <person name="Cho M.J."/>
            <person name="Lee H.S."/>
            <person name="Cho Y.G."/>
            <person name="Lee Y.C."/>
            <person name="Lee W.K."/>
            <person name="Seong W.K."/>
            <person name="Hwang K.J."/>
        </authorList>
    </citation>
    <scope>NUCLEOTIDE SEQUENCE [LARGE SCALE GENOMIC DNA]</scope>
    <source>
        <strain evidence="4 5">32T</strain>
    </source>
</reference>